<dbReference type="EMBL" id="JANIGO010000001">
    <property type="protein sequence ID" value="MCQ8895610.1"/>
    <property type="molecule type" value="Genomic_DNA"/>
</dbReference>
<reference evidence="2 3" key="1">
    <citation type="submission" date="2022-07" db="EMBL/GenBank/DDBJ databases">
        <authorList>
            <person name="Xamxidin M."/>
            <person name="Wu M."/>
        </authorList>
    </citation>
    <scope>NUCLEOTIDE SEQUENCE [LARGE SCALE GENOMIC DNA]</scope>
    <source>
        <strain evidence="2 3">NBRC 111650</strain>
    </source>
</reference>
<accession>A0ABT1WDP0</accession>
<organism evidence="2 3">
    <name type="scientific">Limnobacter humi</name>
    <dbReference type="NCBI Taxonomy" id="1778671"/>
    <lineage>
        <taxon>Bacteria</taxon>
        <taxon>Pseudomonadati</taxon>
        <taxon>Pseudomonadota</taxon>
        <taxon>Betaproteobacteria</taxon>
        <taxon>Burkholderiales</taxon>
        <taxon>Burkholderiaceae</taxon>
        <taxon>Limnobacter</taxon>
    </lineage>
</organism>
<comment type="caution">
    <text evidence="2">The sequence shown here is derived from an EMBL/GenBank/DDBJ whole genome shotgun (WGS) entry which is preliminary data.</text>
</comment>
<dbReference type="Pfam" id="PF00085">
    <property type="entry name" value="Thioredoxin"/>
    <property type="match status" value="1"/>
</dbReference>
<evidence type="ECO:0000313" key="3">
    <source>
        <dbReference type="Proteomes" id="UP001204142"/>
    </source>
</evidence>
<evidence type="ECO:0000259" key="1">
    <source>
        <dbReference type="Pfam" id="PF00085"/>
    </source>
</evidence>
<dbReference type="Gene3D" id="3.40.30.10">
    <property type="entry name" value="Glutaredoxin"/>
    <property type="match status" value="1"/>
</dbReference>
<feature type="domain" description="Thioredoxin" evidence="1">
    <location>
        <begin position="9"/>
        <end position="69"/>
    </location>
</feature>
<protein>
    <submittedName>
        <fullName evidence="2">Thioredoxin family protein</fullName>
    </submittedName>
</protein>
<name>A0ABT1WDP0_9BURK</name>
<keyword evidence="3" id="KW-1185">Reference proteome</keyword>
<dbReference type="InterPro" id="IPR036249">
    <property type="entry name" value="Thioredoxin-like_sf"/>
</dbReference>
<dbReference type="SUPFAM" id="SSF52833">
    <property type="entry name" value="Thioredoxin-like"/>
    <property type="match status" value="1"/>
</dbReference>
<proteinExistence type="predicted"/>
<dbReference type="Proteomes" id="UP001204142">
    <property type="component" value="Unassembled WGS sequence"/>
</dbReference>
<sequence length="93" mass="10826">MALKIQLLCAEWCGVCRTFKADYQQLCSSHPEWQWQWLDIEDDEDACAGVDVENLPTLRVFKQQGLHSIEVFAGPVRPDIRVIEHMLLHFQQT</sequence>
<dbReference type="RefSeq" id="WP_256763298.1">
    <property type="nucleotide sequence ID" value="NZ_JANIGO010000001.1"/>
</dbReference>
<gene>
    <name evidence="2" type="ORF">NQT62_04025</name>
</gene>
<evidence type="ECO:0000313" key="2">
    <source>
        <dbReference type="EMBL" id="MCQ8895610.1"/>
    </source>
</evidence>
<dbReference type="InterPro" id="IPR013766">
    <property type="entry name" value="Thioredoxin_domain"/>
</dbReference>
<dbReference type="CDD" id="cd02947">
    <property type="entry name" value="TRX_family"/>
    <property type="match status" value="1"/>
</dbReference>